<proteinExistence type="inferred from homology"/>
<evidence type="ECO:0000256" key="9">
    <source>
        <dbReference type="ARBA" id="ARBA00023136"/>
    </source>
</evidence>
<dbReference type="EMBL" id="JACHHU010000014">
    <property type="protein sequence ID" value="MBB6543479.1"/>
    <property type="molecule type" value="Genomic_DNA"/>
</dbReference>
<dbReference type="Proteomes" id="UP000537141">
    <property type="component" value="Unassembled WGS sequence"/>
</dbReference>
<keyword evidence="12" id="KW-1185">Reference proteome</keyword>
<evidence type="ECO:0000256" key="6">
    <source>
        <dbReference type="ARBA" id="ARBA00022519"/>
    </source>
</evidence>
<gene>
    <name evidence="11" type="ORF">HNQ55_002000</name>
</gene>
<dbReference type="Pfam" id="PF01203">
    <property type="entry name" value="T2SSN"/>
    <property type="match status" value="1"/>
</dbReference>
<dbReference type="GO" id="GO:0005886">
    <property type="term" value="C:plasma membrane"/>
    <property type="evidence" value="ECO:0007669"/>
    <property type="project" value="UniProtKB-SubCell"/>
</dbReference>
<keyword evidence="8" id="KW-0653">Protein transport</keyword>
<evidence type="ECO:0000256" key="1">
    <source>
        <dbReference type="ARBA" id="ARBA00004533"/>
    </source>
</evidence>
<evidence type="ECO:0000256" key="4">
    <source>
        <dbReference type="ARBA" id="ARBA00022448"/>
    </source>
</evidence>
<dbReference type="GO" id="GO:0015628">
    <property type="term" value="P:protein secretion by the type II secretion system"/>
    <property type="evidence" value="ECO:0007669"/>
    <property type="project" value="InterPro"/>
</dbReference>
<evidence type="ECO:0000256" key="7">
    <source>
        <dbReference type="ARBA" id="ARBA00022692"/>
    </source>
</evidence>
<evidence type="ECO:0000256" key="3">
    <source>
        <dbReference type="ARBA" id="ARBA00021563"/>
    </source>
</evidence>
<comment type="subcellular location">
    <subcellularLocation>
        <location evidence="1">Cell inner membrane</location>
    </subcellularLocation>
</comment>
<sequence>MKKWLAALSAFLTVYVFFLVAFIPANFVINKVKLPDNIQLGNVSGSIWQSKIDTVLIEKTLINQVNINVNWLSTILFNPSTDITFGGSLYQGPEGHFNAKGFMSDLTISDLFVSVDANNLAQQLPLPIPVEAKNTISVTINEFVLGQPVCQQLVGNLQWSNAAITALSEQVPLGTLNAILSCVKGKAVVTLDENNDLGVSFTAQLDKGGAISGNGYLTPHNKLPKAVEQVLPFLGRQDQQGRYRLAF</sequence>
<comment type="similarity">
    <text evidence="2">Belongs to the GSP N family.</text>
</comment>
<evidence type="ECO:0000313" key="12">
    <source>
        <dbReference type="Proteomes" id="UP000537141"/>
    </source>
</evidence>
<dbReference type="GO" id="GO:0015627">
    <property type="term" value="C:type II protein secretion system complex"/>
    <property type="evidence" value="ECO:0007669"/>
    <property type="project" value="InterPro"/>
</dbReference>
<protein>
    <recommendedName>
        <fullName evidence="3">Type II secretion system protein N</fullName>
    </recommendedName>
    <alternativeName>
        <fullName evidence="10">General secretion pathway protein N</fullName>
    </alternativeName>
</protein>
<keyword evidence="7" id="KW-0812">Transmembrane</keyword>
<keyword evidence="5" id="KW-1003">Cell membrane</keyword>
<comment type="caution">
    <text evidence="11">The sequence shown here is derived from an EMBL/GenBank/DDBJ whole genome shotgun (WGS) entry which is preliminary data.</text>
</comment>
<name>A0A7X0TTU2_9GAMM</name>
<accession>A0A7X0TTU2</accession>
<keyword evidence="9" id="KW-0472">Membrane</keyword>
<keyword evidence="6" id="KW-0997">Cell inner membrane</keyword>
<dbReference type="RefSeq" id="WP_184424265.1">
    <property type="nucleotide sequence ID" value="NZ_AP027362.1"/>
</dbReference>
<evidence type="ECO:0000256" key="10">
    <source>
        <dbReference type="ARBA" id="ARBA00030772"/>
    </source>
</evidence>
<dbReference type="AlphaFoldDB" id="A0A7X0TTU2"/>
<evidence type="ECO:0000256" key="5">
    <source>
        <dbReference type="ARBA" id="ARBA00022475"/>
    </source>
</evidence>
<organism evidence="11 12">
    <name type="scientific">Thalassotalea piscium</name>
    <dbReference type="NCBI Taxonomy" id="1230533"/>
    <lineage>
        <taxon>Bacteria</taxon>
        <taxon>Pseudomonadati</taxon>
        <taxon>Pseudomonadota</taxon>
        <taxon>Gammaproteobacteria</taxon>
        <taxon>Alteromonadales</taxon>
        <taxon>Colwelliaceae</taxon>
        <taxon>Thalassotalea</taxon>
    </lineage>
</organism>
<reference evidence="11 12" key="1">
    <citation type="submission" date="2020-08" db="EMBL/GenBank/DDBJ databases">
        <title>Genomic Encyclopedia of Type Strains, Phase IV (KMG-IV): sequencing the most valuable type-strain genomes for metagenomic binning, comparative biology and taxonomic classification.</title>
        <authorList>
            <person name="Goeker M."/>
        </authorList>
    </citation>
    <scope>NUCLEOTIDE SEQUENCE [LARGE SCALE GENOMIC DNA]</scope>
    <source>
        <strain evidence="11 12">DSM 26287</strain>
    </source>
</reference>
<evidence type="ECO:0000313" key="11">
    <source>
        <dbReference type="EMBL" id="MBB6543479.1"/>
    </source>
</evidence>
<evidence type="ECO:0000256" key="8">
    <source>
        <dbReference type="ARBA" id="ARBA00022927"/>
    </source>
</evidence>
<keyword evidence="4" id="KW-0813">Transport</keyword>
<dbReference type="InterPro" id="IPR022792">
    <property type="entry name" value="T2SS_protein-GspN"/>
</dbReference>
<evidence type="ECO:0000256" key="2">
    <source>
        <dbReference type="ARBA" id="ARBA00007208"/>
    </source>
</evidence>